<accession>A0ABS1R9X9</accession>
<gene>
    <name evidence="2" type="ORF">JKG61_18790</name>
</gene>
<dbReference type="RefSeq" id="WP_202104511.1">
    <property type="nucleotide sequence ID" value="NZ_JAERTY010000011.1"/>
</dbReference>
<dbReference type="Pfam" id="PF18925">
    <property type="entry name" value="DUF5675"/>
    <property type="match status" value="1"/>
</dbReference>
<sequence length="155" mass="17234">MIITVIRVGEGKQSTLSEVYVDGIFFCYGLEDAVRDQKIWGATAIPAGTYKLGMRKLGALHARYTRLFPKFHRGMIEILNIPDFRYVYIHIGNTIGDTSGCLLLGDSFVLEDGDYELRKSKAAYKRLYQGLSGAVESGRASVQLINAFCDKPITS</sequence>
<feature type="domain" description="DUF5675" evidence="1">
    <location>
        <begin position="5"/>
        <end position="131"/>
    </location>
</feature>
<reference evidence="2 3" key="1">
    <citation type="submission" date="2021-01" db="EMBL/GenBank/DDBJ databases">
        <title>C459-1 draft genome sequence.</title>
        <authorList>
            <person name="Zhang X.-F."/>
        </authorList>
    </citation>
    <scope>NUCLEOTIDE SEQUENCE [LARGE SCALE GENOMIC DNA]</scope>
    <source>
        <strain evidence="3">C459-1</strain>
    </source>
</reference>
<dbReference type="Proteomes" id="UP000625283">
    <property type="component" value="Unassembled WGS sequence"/>
</dbReference>
<evidence type="ECO:0000259" key="1">
    <source>
        <dbReference type="Pfam" id="PF18925"/>
    </source>
</evidence>
<dbReference type="InterPro" id="IPR043732">
    <property type="entry name" value="DUF5675"/>
</dbReference>
<comment type="caution">
    <text evidence="2">The sequence shown here is derived from an EMBL/GenBank/DDBJ whole genome shotgun (WGS) entry which is preliminary data.</text>
</comment>
<proteinExistence type="predicted"/>
<name>A0ABS1R9X9_9SPHI</name>
<keyword evidence="3" id="KW-1185">Reference proteome</keyword>
<organism evidence="2 3">
    <name type="scientific">Sphingobacterium faecale</name>
    <dbReference type="NCBI Taxonomy" id="2803775"/>
    <lineage>
        <taxon>Bacteria</taxon>
        <taxon>Pseudomonadati</taxon>
        <taxon>Bacteroidota</taxon>
        <taxon>Sphingobacteriia</taxon>
        <taxon>Sphingobacteriales</taxon>
        <taxon>Sphingobacteriaceae</taxon>
        <taxon>Sphingobacterium</taxon>
    </lineage>
</organism>
<evidence type="ECO:0000313" key="3">
    <source>
        <dbReference type="Proteomes" id="UP000625283"/>
    </source>
</evidence>
<evidence type="ECO:0000313" key="2">
    <source>
        <dbReference type="EMBL" id="MBL1410812.1"/>
    </source>
</evidence>
<dbReference type="EMBL" id="JAERTY010000011">
    <property type="protein sequence ID" value="MBL1410812.1"/>
    <property type="molecule type" value="Genomic_DNA"/>
</dbReference>
<protein>
    <recommendedName>
        <fullName evidence="1">DUF5675 domain-containing protein</fullName>
    </recommendedName>
</protein>